<keyword evidence="2 3" id="KW-0808">Transferase</keyword>
<dbReference type="InterPro" id="IPR051199">
    <property type="entry name" value="LPS_LOS_Heptosyltrfase"/>
</dbReference>
<keyword evidence="4" id="KW-1185">Reference proteome</keyword>
<evidence type="ECO:0000256" key="2">
    <source>
        <dbReference type="ARBA" id="ARBA00022679"/>
    </source>
</evidence>
<dbReference type="EMBL" id="JACHZG010000001">
    <property type="protein sequence ID" value="MBB3325222.1"/>
    <property type="molecule type" value="Genomic_DNA"/>
</dbReference>
<dbReference type="InterPro" id="IPR002201">
    <property type="entry name" value="Glyco_trans_9"/>
</dbReference>
<keyword evidence="1" id="KW-0328">Glycosyltransferase</keyword>
<proteinExistence type="predicted"/>
<dbReference type="PANTHER" id="PTHR30160:SF1">
    <property type="entry name" value="LIPOPOLYSACCHARIDE 1,2-N-ACETYLGLUCOSAMINETRANSFERASE-RELATED"/>
    <property type="match status" value="1"/>
</dbReference>
<dbReference type="Proteomes" id="UP000565572">
    <property type="component" value="Unassembled WGS sequence"/>
</dbReference>
<reference evidence="3 4" key="1">
    <citation type="submission" date="2020-08" db="EMBL/GenBank/DDBJ databases">
        <title>Sequencing the genomes of 1000 actinobacteria strains.</title>
        <authorList>
            <person name="Klenk H.-P."/>
        </authorList>
    </citation>
    <scope>NUCLEOTIDE SEQUENCE [LARGE SCALE GENOMIC DNA]</scope>
    <source>
        <strain evidence="3 4">DSM 11053</strain>
    </source>
</reference>
<evidence type="ECO:0000313" key="4">
    <source>
        <dbReference type="Proteomes" id="UP000565572"/>
    </source>
</evidence>
<comment type="caution">
    <text evidence="3">The sequence shown here is derived from an EMBL/GenBank/DDBJ whole genome shotgun (WGS) entry which is preliminary data.</text>
</comment>
<dbReference type="Pfam" id="PF01075">
    <property type="entry name" value="Glyco_transf_9"/>
    <property type="match status" value="1"/>
</dbReference>
<dbReference type="SUPFAM" id="SSF53756">
    <property type="entry name" value="UDP-Glycosyltransferase/glycogen phosphorylase"/>
    <property type="match status" value="1"/>
</dbReference>
<organism evidence="3 4">
    <name type="scientific">Microlunatus antarcticus</name>
    <dbReference type="NCBI Taxonomy" id="53388"/>
    <lineage>
        <taxon>Bacteria</taxon>
        <taxon>Bacillati</taxon>
        <taxon>Actinomycetota</taxon>
        <taxon>Actinomycetes</taxon>
        <taxon>Propionibacteriales</taxon>
        <taxon>Propionibacteriaceae</taxon>
        <taxon>Microlunatus</taxon>
    </lineage>
</organism>
<dbReference type="RefSeq" id="WP_183335959.1">
    <property type="nucleotide sequence ID" value="NZ_JACHZG010000001.1"/>
</dbReference>
<dbReference type="CDD" id="cd03789">
    <property type="entry name" value="GT9_LPS_heptosyltransferase"/>
    <property type="match status" value="1"/>
</dbReference>
<dbReference type="GO" id="GO:0009244">
    <property type="term" value="P:lipopolysaccharide core region biosynthetic process"/>
    <property type="evidence" value="ECO:0007669"/>
    <property type="project" value="TreeGrafter"/>
</dbReference>
<name>A0A7W5P5F5_9ACTN</name>
<dbReference type="GO" id="GO:0005829">
    <property type="term" value="C:cytosol"/>
    <property type="evidence" value="ECO:0007669"/>
    <property type="project" value="TreeGrafter"/>
</dbReference>
<dbReference type="Gene3D" id="3.40.50.2000">
    <property type="entry name" value="Glycogen Phosphorylase B"/>
    <property type="match status" value="2"/>
</dbReference>
<evidence type="ECO:0000256" key="1">
    <source>
        <dbReference type="ARBA" id="ARBA00022676"/>
    </source>
</evidence>
<dbReference type="PANTHER" id="PTHR30160">
    <property type="entry name" value="TETRAACYLDISACCHARIDE 4'-KINASE-RELATED"/>
    <property type="match status" value="1"/>
</dbReference>
<evidence type="ECO:0000313" key="3">
    <source>
        <dbReference type="EMBL" id="MBB3325222.1"/>
    </source>
</evidence>
<dbReference type="GO" id="GO:0008713">
    <property type="term" value="F:ADP-heptose-lipopolysaccharide heptosyltransferase activity"/>
    <property type="evidence" value="ECO:0007669"/>
    <property type="project" value="TreeGrafter"/>
</dbReference>
<sequence length="361" mass="36661">MSAPTGGHVLVARLDSVGDVLLSGPAVRAVAASSARVTLLVGRGRSAVARLLPGVDDVLELDAPWIVADPGPVDPAAIGAFVETVRRAGVDAALILTSFHQSPLPLALLLRLAGVGWVGAISDDYPGSLLDLRHRMPEVPADVPESERALSLARAAGFGLDGPATLAVRRPLPDVSALVGPDPYVVYHPGADAPARRPGAEHSRALVAALVEAGHRVVVTGSPGESTLTGLVAGGLALDLTGAVDLAGLAAVLAGAEVVVAPNTGPAHLAAAVGTPVVSLFAPVVPPERWAPYGVPVVLLGDQDAACRLTRARHCPVPGHPCLDGVSPADVVAAVAELRRVPPVDDRDPVPARPREVDHVA</sequence>
<protein>
    <submittedName>
        <fullName evidence="3">ADP-heptose:LPS heptosyltransferase</fullName>
    </submittedName>
</protein>
<accession>A0A7W5P5F5</accession>
<dbReference type="AlphaFoldDB" id="A0A7W5P5F5"/>
<gene>
    <name evidence="3" type="ORF">FHX39_000166</name>
</gene>